<sequence length="427" mass="48375">MQSTIVQSYKGDQSLVDFKRHWKHTYKYFAKEFGYTCKRNTDIEDSWQESIEDNITIERTESIQSSKSSSSRSTSSLKYQRKLGTNDVRNLSRSVEDILYNVSKSFTYEHPSHSYIVDLSDGTWEDHMEQEDFEEISSCYDNALNKPLPDYLKEILCKLDKKCCSSDIYDEFSTIAAHPVKDPEVFWLKQAVIDFVLLFMDQNDATLKMPSTEQDLLEDIFGFIKKSKRLTGTTCVTGNESRASSEHRNSTRMIGSICQEERKTSGEHADLCFYYGSNELACLELGLADSGSHGTKELNEAGIKVPIMMKNFALQISRQYGINMSGIKIVGFMISGLNLTALLMTFEGSTSLITRSKRLRLPETVADIPRLLPLVLKLVFNAAQIVKGTMNTIKEASTSVCLDNDNDLPFFPPCYVSSSKRKTPEDD</sequence>
<dbReference type="OrthoDB" id="2271149at2759"/>
<reference evidence="2" key="1">
    <citation type="journal article" date="2020" name="Microb. Genom.">
        <title>Genetic diversity of clinical and environmental Mucorales isolates obtained from an investigation of mucormycosis cases among solid organ transplant recipients.</title>
        <authorList>
            <person name="Nguyen M.H."/>
            <person name="Kaul D."/>
            <person name="Muto C."/>
            <person name="Cheng S.J."/>
            <person name="Richter R.A."/>
            <person name="Bruno V.M."/>
            <person name="Liu G."/>
            <person name="Beyhan S."/>
            <person name="Sundermann A.J."/>
            <person name="Mounaud S."/>
            <person name="Pasculle A.W."/>
            <person name="Nierman W.C."/>
            <person name="Driscoll E."/>
            <person name="Cumbie R."/>
            <person name="Clancy C.J."/>
            <person name="Dupont C.L."/>
        </authorList>
    </citation>
    <scope>NUCLEOTIDE SEQUENCE</scope>
    <source>
        <strain evidence="2">GL11</strain>
    </source>
</reference>
<dbReference type="AlphaFoldDB" id="A0A9P6X4P0"/>
<comment type="caution">
    <text evidence="2">The sequence shown here is derived from an EMBL/GenBank/DDBJ whole genome shotgun (WGS) entry which is preliminary data.</text>
</comment>
<protein>
    <submittedName>
        <fullName evidence="2">Uncharacterized protein</fullName>
    </submittedName>
</protein>
<keyword evidence="3" id="KW-1185">Reference proteome</keyword>
<evidence type="ECO:0000256" key="1">
    <source>
        <dbReference type="SAM" id="MobiDB-lite"/>
    </source>
</evidence>
<gene>
    <name evidence="2" type="ORF">G6F64_008513</name>
</gene>
<evidence type="ECO:0000313" key="3">
    <source>
        <dbReference type="Proteomes" id="UP000716291"/>
    </source>
</evidence>
<feature type="compositionally biased region" description="Low complexity" evidence="1">
    <location>
        <begin position="62"/>
        <end position="76"/>
    </location>
</feature>
<evidence type="ECO:0000313" key="2">
    <source>
        <dbReference type="EMBL" id="KAG1305265.1"/>
    </source>
</evidence>
<name>A0A9P6X4P0_RHIOR</name>
<proteinExistence type="predicted"/>
<organism evidence="2 3">
    <name type="scientific">Rhizopus oryzae</name>
    <name type="common">Mucormycosis agent</name>
    <name type="synonym">Rhizopus arrhizus var. delemar</name>
    <dbReference type="NCBI Taxonomy" id="64495"/>
    <lineage>
        <taxon>Eukaryota</taxon>
        <taxon>Fungi</taxon>
        <taxon>Fungi incertae sedis</taxon>
        <taxon>Mucoromycota</taxon>
        <taxon>Mucoromycotina</taxon>
        <taxon>Mucoromycetes</taxon>
        <taxon>Mucorales</taxon>
        <taxon>Mucorineae</taxon>
        <taxon>Rhizopodaceae</taxon>
        <taxon>Rhizopus</taxon>
    </lineage>
</organism>
<dbReference type="EMBL" id="JAANQT010001408">
    <property type="protein sequence ID" value="KAG1305265.1"/>
    <property type="molecule type" value="Genomic_DNA"/>
</dbReference>
<dbReference type="Proteomes" id="UP000716291">
    <property type="component" value="Unassembled WGS sequence"/>
</dbReference>
<accession>A0A9P6X4P0</accession>
<feature type="region of interest" description="Disordered" evidence="1">
    <location>
        <begin position="59"/>
        <end position="78"/>
    </location>
</feature>